<keyword evidence="3" id="KW-1185">Reference proteome</keyword>
<accession>A0A4R2FAG6</accession>
<proteinExistence type="predicted"/>
<evidence type="ECO:0000313" key="3">
    <source>
        <dbReference type="Proteomes" id="UP000294832"/>
    </source>
</evidence>
<comment type="caution">
    <text evidence="2">The sequence shown here is derived from an EMBL/GenBank/DDBJ whole genome shotgun (WGS) entry which is preliminary data.</text>
</comment>
<dbReference type="Pfam" id="PF13471">
    <property type="entry name" value="Transglut_core3"/>
    <property type="match status" value="1"/>
</dbReference>
<feature type="domain" description="Microcin J25-processing protein McjB C-terminal" evidence="1">
    <location>
        <begin position="24"/>
        <end position="90"/>
    </location>
</feature>
<dbReference type="RefSeq" id="WP_165900135.1">
    <property type="nucleotide sequence ID" value="NZ_SLWF01000019.1"/>
</dbReference>
<reference evidence="2 3" key="1">
    <citation type="submission" date="2019-03" db="EMBL/GenBank/DDBJ databases">
        <title>Freshwater and sediment microbial communities from various areas in North America, analyzing microbe dynamics in response to fracking.</title>
        <authorList>
            <person name="Lamendella R."/>
        </authorList>
    </citation>
    <scope>NUCLEOTIDE SEQUENCE [LARGE SCALE GENOMIC DNA]</scope>
    <source>
        <strain evidence="2 3">74A</strain>
    </source>
</reference>
<dbReference type="EMBL" id="SLWF01000019">
    <property type="protein sequence ID" value="TCN82345.1"/>
    <property type="molecule type" value="Genomic_DNA"/>
</dbReference>
<dbReference type="AlphaFoldDB" id="A0A4R2FAG6"/>
<gene>
    <name evidence="2" type="ORF">EDC91_11954</name>
</gene>
<evidence type="ECO:0000259" key="1">
    <source>
        <dbReference type="Pfam" id="PF13471"/>
    </source>
</evidence>
<dbReference type="Proteomes" id="UP000294832">
    <property type="component" value="Unassembled WGS sequence"/>
</dbReference>
<evidence type="ECO:0000313" key="2">
    <source>
        <dbReference type="EMBL" id="TCN82345.1"/>
    </source>
</evidence>
<dbReference type="InterPro" id="IPR032708">
    <property type="entry name" value="McjB_C"/>
</dbReference>
<name>A0A4R2FAG6_9GAMM</name>
<organism evidence="2 3">
    <name type="scientific">Shewanella fodinae</name>
    <dbReference type="NCBI Taxonomy" id="552357"/>
    <lineage>
        <taxon>Bacteria</taxon>
        <taxon>Pseudomonadati</taxon>
        <taxon>Pseudomonadota</taxon>
        <taxon>Gammaproteobacteria</taxon>
        <taxon>Alteromonadales</taxon>
        <taxon>Shewanellaceae</taxon>
        <taxon>Shewanella</taxon>
    </lineage>
</organism>
<protein>
    <submittedName>
        <fullName evidence="2">Transglutaminase superfamily protein</fullName>
    </submittedName>
</protein>
<sequence length="190" mass="20990">MELNTWLKNIDGVSLHSNSVDYKAKKVFKAVLNWIVKTNYRGGCHDTSAALHMLLGEQGINSRLCIGEVKIDEQSFFDHSWLTVEGLILDASVCMPNIMDYAFPPVFASKDLQTLDAPAIHYGVRSPVGFDSEAIFVSKASLSEYSLGHPDDPNKLWNLTKTLAKEAGIKANAGKLKEQYGAVMRNVICI</sequence>